<dbReference type="PROSITE" id="PS50977">
    <property type="entry name" value="HTH_TETR_2"/>
    <property type="match status" value="1"/>
</dbReference>
<protein>
    <submittedName>
        <fullName evidence="6">TetR/AcrR family transcriptional regulator</fullName>
    </submittedName>
</protein>
<keyword evidence="1" id="KW-0805">Transcription regulation</keyword>
<evidence type="ECO:0000256" key="2">
    <source>
        <dbReference type="ARBA" id="ARBA00023125"/>
    </source>
</evidence>
<keyword evidence="2 4" id="KW-0238">DNA-binding</keyword>
<dbReference type="Pfam" id="PF00440">
    <property type="entry name" value="TetR_N"/>
    <property type="match status" value="1"/>
</dbReference>
<evidence type="ECO:0000256" key="1">
    <source>
        <dbReference type="ARBA" id="ARBA00023015"/>
    </source>
</evidence>
<dbReference type="PANTHER" id="PTHR30055:SF151">
    <property type="entry name" value="TRANSCRIPTIONAL REGULATORY PROTEIN"/>
    <property type="match status" value="1"/>
</dbReference>
<dbReference type="Gene3D" id="1.10.10.60">
    <property type="entry name" value="Homeodomain-like"/>
    <property type="match status" value="1"/>
</dbReference>
<evidence type="ECO:0000256" key="4">
    <source>
        <dbReference type="PROSITE-ProRule" id="PRU00335"/>
    </source>
</evidence>
<dbReference type="SUPFAM" id="SSF46689">
    <property type="entry name" value="Homeodomain-like"/>
    <property type="match status" value="1"/>
</dbReference>
<dbReference type="EMBL" id="JBHSQN010000002">
    <property type="protein sequence ID" value="MFC6010916.1"/>
    <property type="molecule type" value="Genomic_DNA"/>
</dbReference>
<name>A0ABW1JNC0_9NOCA</name>
<evidence type="ECO:0000259" key="5">
    <source>
        <dbReference type="PROSITE" id="PS50977"/>
    </source>
</evidence>
<dbReference type="Proteomes" id="UP001596223">
    <property type="component" value="Unassembled WGS sequence"/>
</dbReference>
<evidence type="ECO:0000256" key="3">
    <source>
        <dbReference type="ARBA" id="ARBA00023163"/>
    </source>
</evidence>
<keyword evidence="7" id="KW-1185">Reference proteome</keyword>
<reference evidence="7" key="1">
    <citation type="journal article" date="2019" name="Int. J. Syst. Evol. Microbiol.">
        <title>The Global Catalogue of Microorganisms (GCM) 10K type strain sequencing project: providing services to taxonomists for standard genome sequencing and annotation.</title>
        <authorList>
            <consortium name="The Broad Institute Genomics Platform"/>
            <consortium name="The Broad Institute Genome Sequencing Center for Infectious Disease"/>
            <person name="Wu L."/>
            <person name="Ma J."/>
        </authorList>
    </citation>
    <scope>NUCLEOTIDE SEQUENCE [LARGE SCALE GENOMIC DNA]</scope>
    <source>
        <strain evidence="7">CCUG 36956</strain>
    </source>
</reference>
<evidence type="ECO:0000313" key="7">
    <source>
        <dbReference type="Proteomes" id="UP001596223"/>
    </source>
</evidence>
<dbReference type="InterPro" id="IPR050109">
    <property type="entry name" value="HTH-type_TetR-like_transc_reg"/>
</dbReference>
<gene>
    <name evidence="6" type="ORF">ACFP3H_07625</name>
</gene>
<keyword evidence="3" id="KW-0804">Transcription</keyword>
<comment type="caution">
    <text evidence="6">The sequence shown here is derived from an EMBL/GenBank/DDBJ whole genome shotgun (WGS) entry which is preliminary data.</text>
</comment>
<proteinExistence type="predicted"/>
<feature type="DNA-binding region" description="H-T-H motif" evidence="4">
    <location>
        <begin position="39"/>
        <end position="58"/>
    </location>
</feature>
<organism evidence="6 7">
    <name type="scientific">Nocardia lasii</name>
    <dbReference type="NCBI Taxonomy" id="1616107"/>
    <lineage>
        <taxon>Bacteria</taxon>
        <taxon>Bacillati</taxon>
        <taxon>Actinomycetota</taxon>
        <taxon>Actinomycetes</taxon>
        <taxon>Mycobacteriales</taxon>
        <taxon>Nocardiaceae</taxon>
        <taxon>Nocardia</taxon>
    </lineage>
</organism>
<dbReference type="InterPro" id="IPR001647">
    <property type="entry name" value="HTH_TetR"/>
</dbReference>
<dbReference type="PANTHER" id="PTHR30055">
    <property type="entry name" value="HTH-TYPE TRANSCRIPTIONAL REGULATOR RUTR"/>
    <property type="match status" value="1"/>
</dbReference>
<dbReference type="Gene3D" id="1.10.357.10">
    <property type="entry name" value="Tetracycline Repressor, domain 2"/>
    <property type="match status" value="1"/>
</dbReference>
<accession>A0ABW1JNC0</accession>
<dbReference type="RefSeq" id="WP_378601492.1">
    <property type="nucleotide sequence ID" value="NZ_JBHSQN010000002.1"/>
</dbReference>
<feature type="domain" description="HTH tetR-type" evidence="5">
    <location>
        <begin position="16"/>
        <end position="76"/>
    </location>
</feature>
<sequence>MTKRKYDQDARAEAAEQTRRRIIDAVAQQLREAPTDPLSLDKVAKTAGTSRSTIYVAFGSRAGLFDAFVADLAARTGLPALTAAVAADDARTHLRGAIEAASRMKAGDLEIYRVLHAMDRLDPSSAADAVRALEQDRRGGIAHLAHRLAAQDLLRPDVTEDWAADVLWTLTSFESLDLLLTDRNLTVDEAIDRLTTTAERTLLRPQ</sequence>
<dbReference type="InterPro" id="IPR009057">
    <property type="entry name" value="Homeodomain-like_sf"/>
</dbReference>
<evidence type="ECO:0000313" key="6">
    <source>
        <dbReference type="EMBL" id="MFC6010916.1"/>
    </source>
</evidence>